<dbReference type="EMBL" id="JBHSPA010000130">
    <property type="protein sequence ID" value="MFC5835494.1"/>
    <property type="molecule type" value="Genomic_DNA"/>
</dbReference>
<proteinExistence type="predicted"/>
<organism evidence="2 3">
    <name type="scientific">Nonomuraea insulae</name>
    <dbReference type="NCBI Taxonomy" id="1616787"/>
    <lineage>
        <taxon>Bacteria</taxon>
        <taxon>Bacillati</taxon>
        <taxon>Actinomycetota</taxon>
        <taxon>Actinomycetes</taxon>
        <taxon>Streptosporangiales</taxon>
        <taxon>Streptosporangiaceae</taxon>
        <taxon>Nonomuraea</taxon>
    </lineage>
</organism>
<accession>A0ABW1DBP8</accession>
<dbReference type="InterPro" id="IPR013154">
    <property type="entry name" value="ADH-like_N"/>
</dbReference>
<dbReference type="InterPro" id="IPR011032">
    <property type="entry name" value="GroES-like_sf"/>
</dbReference>
<dbReference type="SUPFAM" id="SSF50129">
    <property type="entry name" value="GroES-like"/>
    <property type="match status" value="1"/>
</dbReference>
<dbReference type="SMART" id="SM00829">
    <property type="entry name" value="PKS_ER"/>
    <property type="match status" value="1"/>
</dbReference>
<dbReference type="Pfam" id="PF08240">
    <property type="entry name" value="ADH_N"/>
    <property type="match status" value="1"/>
</dbReference>
<dbReference type="Proteomes" id="UP001596058">
    <property type="component" value="Unassembled WGS sequence"/>
</dbReference>
<dbReference type="SUPFAM" id="SSF51735">
    <property type="entry name" value="NAD(P)-binding Rossmann-fold domains"/>
    <property type="match status" value="1"/>
</dbReference>
<keyword evidence="3" id="KW-1185">Reference proteome</keyword>
<dbReference type="Gene3D" id="3.40.50.720">
    <property type="entry name" value="NAD(P)-binding Rossmann-like Domain"/>
    <property type="match status" value="1"/>
</dbReference>
<dbReference type="PANTHER" id="PTHR11695">
    <property type="entry name" value="ALCOHOL DEHYDROGENASE RELATED"/>
    <property type="match status" value="1"/>
</dbReference>
<reference evidence="3" key="1">
    <citation type="journal article" date="2019" name="Int. J. Syst. Evol. Microbiol.">
        <title>The Global Catalogue of Microorganisms (GCM) 10K type strain sequencing project: providing services to taxonomists for standard genome sequencing and annotation.</title>
        <authorList>
            <consortium name="The Broad Institute Genomics Platform"/>
            <consortium name="The Broad Institute Genome Sequencing Center for Infectious Disease"/>
            <person name="Wu L."/>
            <person name="Ma J."/>
        </authorList>
    </citation>
    <scope>NUCLEOTIDE SEQUENCE [LARGE SCALE GENOMIC DNA]</scope>
    <source>
        <strain evidence="3">CCUG 53903</strain>
    </source>
</reference>
<dbReference type="RefSeq" id="WP_379524911.1">
    <property type="nucleotide sequence ID" value="NZ_JBHSPA010000130.1"/>
</dbReference>
<name>A0ABW1DBP8_9ACTN</name>
<evidence type="ECO:0000259" key="1">
    <source>
        <dbReference type="SMART" id="SM00829"/>
    </source>
</evidence>
<evidence type="ECO:0000313" key="2">
    <source>
        <dbReference type="EMBL" id="MFC5835494.1"/>
    </source>
</evidence>
<sequence>MKAAVRARYGPPEVVSVLDIDKPVITDRDVLVKVHATTVNRTDCAMRAAQPFLWRFFTGLIRPTVPVLGTEFAGEVEAVGEGVTSFKPGDRVFGYNDGGFGAHAQYMVISQDSTLAIVPEGLTYEEAVPSTEGSHYALSLIRSSRVSEGDDVLVYGATGAIGSAAVQLLKHLGANVTAVCGTSHLDLVRRLGADRVVDYTATDFTRDEQRYSAVIDAVGKSSYGRCRRLLKPRGIYVASDVGAFWQNLALAVVTPVARGKKVVFPLPKHDAGMARHFKGLIESGAFRPVIDRRYALDEIVEAYRYVETGQKTGNVVITVGHPE</sequence>
<dbReference type="Gene3D" id="3.90.180.10">
    <property type="entry name" value="Medium-chain alcohol dehydrogenases, catalytic domain"/>
    <property type="match status" value="1"/>
</dbReference>
<protein>
    <submittedName>
        <fullName evidence="2">NAD(P)-dependent alcohol dehydrogenase</fullName>
    </submittedName>
</protein>
<dbReference type="InterPro" id="IPR050700">
    <property type="entry name" value="YIM1/Zinc_Alcohol_DH_Fams"/>
</dbReference>
<comment type="caution">
    <text evidence="2">The sequence shown here is derived from an EMBL/GenBank/DDBJ whole genome shotgun (WGS) entry which is preliminary data.</text>
</comment>
<gene>
    <name evidence="2" type="ORF">ACFPZ3_67735</name>
</gene>
<dbReference type="InterPro" id="IPR020843">
    <property type="entry name" value="ER"/>
</dbReference>
<dbReference type="Pfam" id="PF13602">
    <property type="entry name" value="ADH_zinc_N_2"/>
    <property type="match status" value="1"/>
</dbReference>
<feature type="domain" description="Enoyl reductase (ER)" evidence="1">
    <location>
        <begin position="10"/>
        <end position="317"/>
    </location>
</feature>
<evidence type="ECO:0000313" key="3">
    <source>
        <dbReference type="Proteomes" id="UP001596058"/>
    </source>
</evidence>
<dbReference type="PANTHER" id="PTHR11695:SF294">
    <property type="entry name" value="RETICULON-4-INTERACTING PROTEIN 1, MITOCHONDRIAL"/>
    <property type="match status" value="1"/>
</dbReference>
<dbReference type="InterPro" id="IPR036291">
    <property type="entry name" value="NAD(P)-bd_dom_sf"/>
</dbReference>
<dbReference type="CDD" id="cd08267">
    <property type="entry name" value="MDR1"/>
    <property type="match status" value="1"/>
</dbReference>